<dbReference type="GO" id="GO:0005524">
    <property type="term" value="F:ATP binding"/>
    <property type="evidence" value="ECO:0007669"/>
    <property type="project" value="UniProtKB-UniRule"/>
</dbReference>
<dbReference type="SUPFAM" id="SSF52540">
    <property type="entry name" value="P-loop containing nucleoside triphosphate hydrolases"/>
    <property type="match status" value="1"/>
</dbReference>
<dbReference type="EMBL" id="JBGBPQ010000010">
    <property type="protein sequence ID" value="KAL1518830.1"/>
    <property type="molecule type" value="Genomic_DNA"/>
</dbReference>
<gene>
    <name evidence="11" type="ORF">AB1Y20_003107</name>
</gene>
<evidence type="ECO:0000256" key="1">
    <source>
        <dbReference type="ARBA" id="ARBA00022741"/>
    </source>
</evidence>
<dbReference type="SMART" id="SM00242">
    <property type="entry name" value="MYSc"/>
    <property type="match status" value="1"/>
</dbReference>
<protein>
    <submittedName>
        <fullName evidence="11">Uncharacterized protein</fullName>
    </submittedName>
</protein>
<evidence type="ECO:0000313" key="12">
    <source>
        <dbReference type="Proteomes" id="UP001515480"/>
    </source>
</evidence>
<dbReference type="GO" id="GO:0000146">
    <property type="term" value="F:microfilament motor activity"/>
    <property type="evidence" value="ECO:0007669"/>
    <property type="project" value="TreeGrafter"/>
</dbReference>
<evidence type="ECO:0000256" key="3">
    <source>
        <dbReference type="ARBA" id="ARBA00023123"/>
    </source>
</evidence>
<dbReference type="PRINTS" id="PR00193">
    <property type="entry name" value="MYOSINHEAVY"/>
</dbReference>
<dbReference type="InterPro" id="IPR001609">
    <property type="entry name" value="Myosin_head_motor_dom-like"/>
</dbReference>
<dbReference type="Gene3D" id="1.20.120.720">
    <property type="entry name" value="Myosin VI head, motor domain, U50 subdomain"/>
    <property type="match status" value="1"/>
</dbReference>
<dbReference type="Pfam" id="PF00063">
    <property type="entry name" value="Myosin_head"/>
    <property type="match status" value="1"/>
</dbReference>
<comment type="caution">
    <text evidence="11">The sequence shown here is derived from an EMBL/GenBank/DDBJ whole genome shotgun (WGS) entry which is preliminary data.</text>
</comment>
<dbReference type="PANTHER" id="PTHR13140">
    <property type="entry name" value="MYOSIN"/>
    <property type="match status" value="1"/>
</dbReference>
<dbReference type="GO" id="GO:0016459">
    <property type="term" value="C:myosin complex"/>
    <property type="evidence" value="ECO:0007669"/>
    <property type="project" value="UniProtKB-KW"/>
</dbReference>
<evidence type="ECO:0000256" key="5">
    <source>
        <dbReference type="ARBA" id="ARBA00023203"/>
    </source>
</evidence>
<dbReference type="InterPro" id="IPR001849">
    <property type="entry name" value="PH_domain"/>
</dbReference>
<organism evidence="11 12">
    <name type="scientific">Prymnesium parvum</name>
    <name type="common">Toxic golden alga</name>
    <dbReference type="NCBI Taxonomy" id="97485"/>
    <lineage>
        <taxon>Eukaryota</taxon>
        <taxon>Haptista</taxon>
        <taxon>Haptophyta</taxon>
        <taxon>Prymnesiophyceae</taxon>
        <taxon>Prymnesiales</taxon>
        <taxon>Prymnesiaceae</taxon>
        <taxon>Prymnesium</taxon>
    </lineage>
</organism>
<evidence type="ECO:0000259" key="10">
    <source>
        <dbReference type="PROSITE" id="PS51456"/>
    </source>
</evidence>
<dbReference type="InterPro" id="IPR036034">
    <property type="entry name" value="PDZ_sf"/>
</dbReference>
<feature type="domain" description="Myosin motor" evidence="10">
    <location>
        <begin position="93"/>
        <end position="778"/>
    </location>
</feature>
<dbReference type="SUPFAM" id="SSF50729">
    <property type="entry name" value="PH domain-like"/>
    <property type="match status" value="2"/>
</dbReference>
<dbReference type="PROSITE" id="PS50106">
    <property type="entry name" value="PDZ"/>
    <property type="match status" value="1"/>
</dbReference>
<sequence length="1505" mass="167551">MVQYSLNGGSPGHQDLPRRTSDEEDSLIGTFVWLKVDDADEWAPARIEQRWAGKVHLLRTYAPKGTPLKVELSEAEFAKLPRALDSIAQGGAELPADLVELHDLSECTMLHTLRERYQRDAIYTAIGPVLVSINPYKPVATCALDALHRLAALAPDDRPPHVFTIAARAYANLIDYAEPQSIMISGESGAGKTETTKLCLTSLMLVSGSSGLTVDKALNSGELLESFGNAKTVYNNNSSRFGKWGLIHFSASGKVDGCTLETYLLEQSRIVAPSARERNYHIFYHLLAGASEEERSQLKLANSHEDYKYTAGEATSPGIDDKSMWGKVKAQLELLGFSSVQQRTVFTLLSTVLALGNVDFGGEGEDTRCTTDAAKLQLAASLLQVDQAELGKAMTTRQLRIGENETATAMMRAEQCANTRDAISRALYSSLFDHVVSRINVSLREGEPEEGRYIGVLDIFGFENFAMNSFEQLCINFTNERLQQLFMDCLVKREQAEYTREGIQCSQITYPDNSHHVALIDDKKNGIFAYLDDECNAPKGSDENFVTRMHAALDQKNKLYSRPKFGVAAVGADLGKAMDKLQFVVTHYAEKVQYTAFRWLEKNRGTLSPELTALLASAGNPIVQMAFPEASVVKKTPTVSYTFRQSLRALASTVIQTYQHFIRCMKPNLTKQPDAFNGKFVASQMRYQGVHAVVEINRVGYPAKFVMKEFIRRYRCIAFDQPALLSEKLGESAICNNLIKVAAGSKVNEWFSSLNIQAGLTKVFMRNELLQQLERPRRAARGKAALSVQKFARRRLARRVAAMVRLHVARLRGVHAALRRLSDDRSAAAVEKVLLESREKLEALAEIWEASTLPPTLHASLAWRARQLREQQAEQKSLDERLSAEVEATAGLLAVLAKETSTSKEAFLLLKAATHHARSMDAGLTSNLHDAVKRTEAAIDSRFSSMLEEWEEEVKRAEAAREVERMARCKEQETKYVTSWDGSVELVTVQLRNGVDPKSVTLKQLTGFSDSLGVVLNEMNVVEYLKGGGTAMLDAQLAAGDVLLAVDGAALNGRRAAEVIAERNLPTVSVVVARPIDTRPERKAELPSGDFTGWLHVVRAKVTFKGMVPLHASRKVWVVVQGSTFQLHEEQSRPDAKGERPLNLCNAVCKPYQKPKGGGRHHIPVVAEMYARNLFPFKVSWCAAEYDFELVFGAPTREDRTAWVKAMEDAIESAPFKGWLTKRQPPRTGLGAKLFKTGWDRQWFDLQFPQGELDASLSIYDDPASMSPIGIVPLNKDSELTLCSKFAAKGMPHVLLLTTPVNQDAKPVETFLACDSKAEMEKWKNALTRALRSFHKQRGAAPTLTKEEKELHTKSIQQLRVMLEYLGVDFDKKTEDKYKLSFLIVKHRDLNKIAKKEGVEDKNALMNKIRKEEARLLQRSVEELNQLLEYMEVEQDAKLTDKERLIKVIINQKNLPAVTKSLAPELLRWCQRSKSSSGLQASGRHTPRGGNAPPVAGTPTVLEIE</sequence>
<comment type="similarity">
    <text evidence="6">Belongs to the TRAFAC class myosin-kinesin ATPase superfamily. Myosin family.</text>
</comment>
<dbReference type="Gene3D" id="2.30.29.30">
    <property type="entry name" value="Pleckstrin-homology domain (PH domain)/Phosphotyrosine-binding domain (PTB)"/>
    <property type="match status" value="2"/>
</dbReference>
<evidence type="ECO:0000259" key="8">
    <source>
        <dbReference type="PROSITE" id="PS50003"/>
    </source>
</evidence>
<keyword evidence="4 6" id="KW-0505">Motor protein</keyword>
<name>A0AB34JD55_PRYPA</name>
<evidence type="ECO:0000256" key="4">
    <source>
        <dbReference type="ARBA" id="ARBA00023175"/>
    </source>
</evidence>
<dbReference type="Gene3D" id="1.20.5.4820">
    <property type="match status" value="1"/>
</dbReference>
<reference evidence="11 12" key="1">
    <citation type="journal article" date="2024" name="Science">
        <title>Giant polyketide synthase enzymes in the biosynthesis of giant marine polyether toxins.</title>
        <authorList>
            <person name="Fallon T.R."/>
            <person name="Shende V.V."/>
            <person name="Wierzbicki I.H."/>
            <person name="Pendleton A.L."/>
            <person name="Watervoot N.F."/>
            <person name="Auber R.P."/>
            <person name="Gonzalez D.J."/>
            <person name="Wisecaver J.H."/>
            <person name="Moore B.S."/>
        </authorList>
    </citation>
    <scope>NUCLEOTIDE SEQUENCE [LARGE SCALE GENOMIC DNA]</scope>
    <source>
        <strain evidence="11 12">12B1</strain>
    </source>
</reference>
<dbReference type="Proteomes" id="UP001515480">
    <property type="component" value="Unassembled WGS sequence"/>
</dbReference>
<dbReference type="PROSITE" id="PS50003">
    <property type="entry name" value="PH_DOMAIN"/>
    <property type="match status" value="1"/>
</dbReference>
<dbReference type="Gene3D" id="1.10.10.820">
    <property type="match status" value="1"/>
</dbReference>
<dbReference type="Gene3D" id="1.20.58.530">
    <property type="match status" value="1"/>
</dbReference>
<dbReference type="InterPro" id="IPR027417">
    <property type="entry name" value="P-loop_NTPase"/>
</dbReference>
<evidence type="ECO:0000256" key="2">
    <source>
        <dbReference type="ARBA" id="ARBA00022840"/>
    </source>
</evidence>
<dbReference type="InterPro" id="IPR036961">
    <property type="entry name" value="Kinesin_motor_dom_sf"/>
</dbReference>
<dbReference type="Gene3D" id="3.40.850.10">
    <property type="entry name" value="Kinesin motor domain"/>
    <property type="match status" value="1"/>
</dbReference>
<keyword evidence="3 6" id="KW-0518">Myosin</keyword>
<keyword evidence="5 6" id="KW-0009">Actin-binding</keyword>
<dbReference type="GO" id="GO:0016020">
    <property type="term" value="C:membrane"/>
    <property type="evidence" value="ECO:0007669"/>
    <property type="project" value="TreeGrafter"/>
</dbReference>
<keyword evidence="12" id="KW-1185">Reference proteome</keyword>
<dbReference type="GO" id="GO:0007015">
    <property type="term" value="P:actin filament organization"/>
    <property type="evidence" value="ECO:0007669"/>
    <property type="project" value="TreeGrafter"/>
</dbReference>
<dbReference type="InterPro" id="IPR001478">
    <property type="entry name" value="PDZ"/>
</dbReference>
<feature type="binding site" evidence="6">
    <location>
        <begin position="186"/>
        <end position="193"/>
    </location>
    <ligand>
        <name>ATP</name>
        <dbReference type="ChEBI" id="CHEBI:30616"/>
    </ligand>
</feature>
<keyword evidence="2 6" id="KW-0067">ATP-binding</keyword>
<feature type="region of interest" description="Disordered" evidence="7">
    <location>
        <begin position="1"/>
        <end position="21"/>
    </location>
</feature>
<dbReference type="SMART" id="SM00233">
    <property type="entry name" value="PH"/>
    <property type="match status" value="2"/>
</dbReference>
<dbReference type="CDD" id="cd00821">
    <property type="entry name" value="PH"/>
    <property type="match status" value="1"/>
</dbReference>
<feature type="domain" description="PDZ" evidence="9">
    <location>
        <begin position="999"/>
        <end position="1060"/>
    </location>
</feature>
<dbReference type="SUPFAM" id="SSF50156">
    <property type="entry name" value="PDZ domain-like"/>
    <property type="match status" value="1"/>
</dbReference>
<dbReference type="PROSITE" id="PS51456">
    <property type="entry name" value="MYOSIN_MOTOR"/>
    <property type="match status" value="1"/>
</dbReference>
<dbReference type="CDD" id="cd00124">
    <property type="entry name" value="MYSc"/>
    <property type="match status" value="1"/>
</dbReference>
<proteinExistence type="inferred from homology"/>
<dbReference type="PANTHER" id="PTHR13140:SF706">
    <property type="entry name" value="DILUTE CLASS UNCONVENTIONAL MYOSIN, ISOFORM C"/>
    <property type="match status" value="1"/>
</dbReference>
<feature type="region of interest" description="Actin-binding" evidence="6">
    <location>
        <begin position="647"/>
        <end position="669"/>
    </location>
</feature>
<dbReference type="FunFam" id="1.10.10.820:FF:000001">
    <property type="entry name" value="Myosin heavy chain"/>
    <property type="match status" value="1"/>
</dbReference>
<evidence type="ECO:0000259" key="9">
    <source>
        <dbReference type="PROSITE" id="PS50106"/>
    </source>
</evidence>
<feature type="domain" description="PH" evidence="8">
    <location>
        <begin position="1213"/>
        <end position="1332"/>
    </location>
</feature>
<dbReference type="GO" id="GO:0051015">
    <property type="term" value="F:actin filament binding"/>
    <property type="evidence" value="ECO:0007669"/>
    <property type="project" value="TreeGrafter"/>
</dbReference>
<evidence type="ECO:0000256" key="6">
    <source>
        <dbReference type="PROSITE-ProRule" id="PRU00782"/>
    </source>
</evidence>
<dbReference type="InterPro" id="IPR011993">
    <property type="entry name" value="PH-like_dom_sf"/>
</dbReference>
<evidence type="ECO:0000256" key="7">
    <source>
        <dbReference type="SAM" id="MobiDB-lite"/>
    </source>
</evidence>
<keyword evidence="1 6" id="KW-0547">Nucleotide-binding</keyword>
<evidence type="ECO:0000313" key="11">
    <source>
        <dbReference type="EMBL" id="KAL1518830.1"/>
    </source>
</evidence>
<accession>A0AB34JD55</accession>
<dbReference type="GO" id="GO:0005737">
    <property type="term" value="C:cytoplasm"/>
    <property type="evidence" value="ECO:0007669"/>
    <property type="project" value="TreeGrafter"/>
</dbReference>
<feature type="region of interest" description="Disordered" evidence="7">
    <location>
        <begin position="1477"/>
        <end position="1505"/>
    </location>
</feature>